<accession>A0A3L6G590</accession>
<feature type="transmembrane region" description="Helical" evidence="8">
    <location>
        <begin position="372"/>
        <end position="400"/>
    </location>
</feature>
<dbReference type="ExpressionAtlas" id="A0A3L6G590">
    <property type="expression patterns" value="baseline and differential"/>
</dbReference>
<comment type="caution">
    <text evidence="10">The sequence shown here is derived from an EMBL/GenBank/DDBJ whole genome shotgun (WGS) entry which is preliminary data.</text>
</comment>
<feature type="transmembrane region" description="Helical" evidence="8">
    <location>
        <begin position="239"/>
        <end position="260"/>
    </location>
</feature>
<feature type="transmembrane region" description="Helical" evidence="8">
    <location>
        <begin position="479"/>
        <end position="503"/>
    </location>
</feature>
<evidence type="ECO:0000256" key="8">
    <source>
        <dbReference type="SAM" id="Phobius"/>
    </source>
</evidence>
<keyword evidence="5 8" id="KW-1133">Transmembrane helix</keyword>
<feature type="region of interest" description="Disordered" evidence="7">
    <location>
        <begin position="1"/>
        <end position="47"/>
    </location>
</feature>
<gene>
    <name evidence="10" type="primary">AATL1_2</name>
    <name evidence="10" type="ORF">Zm00014a_007741</name>
</gene>
<dbReference type="Proteomes" id="UP000251960">
    <property type="component" value="Chromosome 10"/>
</dbReference>
<sequence>MSSSREVMVLSDSEVQSAPPTPPPPPPVSAPPSQIHIHSPSPARSPLASPVRKAVAGVKAGCLEEEVGGHVTRLADPRDAWLPVTESRSGNAYYAAFHSLSSGIGFQALVLPTAFASLGWTWAIICLTLAFGWQLYTLWLLVRLHEPVAGAIRYSRYMHLATTVFGDRWANILALLPVTYLSAGICTALIIVGGGSMKMLFGIACGGSCLARPLTAVEWYLVFVCAAAVLSQLPNLNSIAGVSLVAAAAAVAYCTMIWAVSVARGRVAGVSYDPVHKAPNDDVDAALGVLNGLGIIAFAFRGHNVVLEIQGTMPSTLKHPSHVPMWKGVKVAYAIIALCLYPIAIGGFWAYGNQIPPNGILSALYKFHSRDASRLVLGVTTLLVIINCLTTYQIYAMPVYDNMEAGYVHKKNRPCPWWMRSGFRAFFGAVNLLVAVALPFLSDLAGLFGGISLPVTLAYPCFMWVAIKKPRKGTATWNVNWALGILGMSISLVLIVGNLWGLVEKGMRVKFFKPADFQ</sequence>
<dbReference type="PANTHER" id="PTHR48017">
    <property type="entry name" value="OS05G0424000 PROTEIN-RELATED"/>
    <property type="match status" value="1"/>
</dbReference>
<dbReference type="GO" id="GO:0016020">
    <property type="term" value="C:membrane"/>
    <property type="evidence" value="ECO:0007669"/>
    <property type="project" value="UniProtKB-SubCell"/>
</dbReference>
<feature type="transmembrane region" description="Helical" evidence="8">
    <location>
        <begin position="421"/>
        <end position="441"/>
    </location>
</feature>
<feature type="transmembrane region" description="Helical" evidence="8">
    <location>
        <begin position="447"/>
        <end position="467"/>
    </location>
</feature>
<keyword evidence="2" id="KW-0813">Transport</keyword>
<evidence type="ECO:0000313" key="10">
    <source>
        <dbReference type="EMBL" id="PWZ43747.1"/>
    </source>
</evidence>
<evidence type="ECO:0000259" key="9">
    <source>
        <dbReference type="Pfam" id="PF01490"/>
    </source>
</evidence>
<dbReference type="GO" id="GO:0006865">
    <property type="term" value="P:amino acid transport"/>
    <property type="evidence" value="ECO:0007669"/>
    <property type="project" value="UniProtKB-KW"/>
</dbReference>
<name>A0A3L6G590_MAIZE</name>
<evidence type="ECO:0000256" key="6">
    <source>
        <dbReference type="ARBA" id="ARBA00023136"/>
    </source>
</evidence>
<evidence type="ECO:0000256" key="5">
    <source>
        <dbReference type="ARBA" id="ARBA00022989"/>
    </source>
</evidence>
<feature type="transmembrane region" description="Helical" evidence="8">
    <location>
        <begin position="109"/>
        <end position="133"/>
    </location>
</feature>
<protein>
    <submittedName>
        <fullName evidence="10">Lysine histidine transporter-like 8</fullName>
    </submittedName>
</protein>
<dbReference type="AlphaFoldDB" id="A0A3L6G590"/>
<evidence type="ECO:0000313" key="11">
    <source>
        <dbReference type="Proteomes" id="UP000251960"/>
    </source>
</evidence>
<feature type="transmembrane region" description="Helical" evidence="8">
    <location>
        <begin position="169"/>
        <end position="192"/>
    </location>
</feature>
<comment type="subcellular location">
    <subcellularLocation>
        <location evidence="1">Membrane</location>
    </subcellularLocation>
</comment>
<evidence type="ECO:0000256" key="4">
    <source>
        <dbReference type="ARBA" id="ARBA00022970"/>
    </source>
</evidence>
<proteinExistence type="predicted"/>
<organism evidence="10 11">
    <name type="scientific">Zea mays</name>
    <name type="common">Maize</name>
    <dbReference type="NCBI Taxonomy" id="4577"/>
    <lineage>
        <taxon>Eukaryota</taxon>
        <taxon>Viridiplantae</taxon>
        <taxon>Streptophyta</taxon>
        <taxon>Embryophyta</taxon>
        <taxon>Tracheophyta</taxon>
        <taxon>Spermatophyta</taxon>
        <taxon>Magnoliopsida</taxon>
        <taxon>Liliopsida</taxon>
        <taxon>Poales</taxon>
        <taxon>Poaceae</taxon>
        <taxon>PACMAD clade</taxon>
        <taxon>Panicoideae</taxon>
        <taxon>Andropogonodae</taxon>
        <taxon>Andropogoneae</taxon>
        <taxon>Tripsacinae</taxon>
        <taxon>Zea</taxon>
    </lineage>
</organism>
<keyword evidence="4" id="KW-0029">Amino-acid transport</keyword>
<evidence type="ECO:0000256" key="2">
    <source>
        <dbReference type="ARBA" id="ARBA00022448"/>
    </source>
</evidence>
<evidence type="ECO:0000256" key="3">
    <source>
        <dbReference type="ARBA" id="ARBA00022692"/>
    </source>
</evidence>
<evidence type="ECO:0000256" key="7">
    <source>
        <dbReference type="SAM" id="MobiDB-lite"/>
    </source>
</evidence>
<reference evidence="10 11" key="1">
    <citation type="journal article" date="2018" name="Nat. Genet.">
        <title>Extensive intraspecific gene order and gene structural variations between Mo17 and other maize genomes.</title>
        <authorList>
            <person name="Sun S."/>
            <person name="Zhou Y."/>
            <person name="Chen J."/>
            <person name="Shi J."/>
            <person name="Zhao H."/>
            <person name="Zhao H."/>
            <person name="Song W."/>
            <person name="Zhang M."/>
            <person name="Cui Y."/>
            <person name="Dong X."/>
            <person name="Liu H."/>
            <person name="Ma X."/>
            <person name="Jiao Y."/>
            <person name="Wang B."/>
            <person name="Wei X."/>
            <person name="Stein J.C."/>
            <person name="Glaubitz J.C."/>
            <person name="Lu F."/>
            <person name="Yu G."/>
            <person name="Liang C."/>
            <person name="Fengler K."/>
            <person name="Li B."/>
            <person name="Rafalski A."/>
            <person name="Schnable P.S."/>
            <person name="Ware D.H."/>
            <person name="Buckler E.S."/>
            <person name="Lai J."/>
        </authorList>
    </citation>
    <scope>NUCLEOTIDE SEQUENCE [LARGE SCALE GENOMIC DNA]</scope>
    <source>
        <strain evidence="11">cv. Missouri 17</strain>
        <tissue evidence="10">Seedling</tissue>
    </source>
</reference>
<dbReference type="EMBL" id="NCVQ01000002">
    <property type="protein sequence ID" value="PWZ43747.1"/>
    <property type="molecule type" value="Genomic_DNA"/>
</dbReference>
<evidence type="ECO:0000256" key="1">
    <source>
        <dbReference type="ARBA" id="ARBA00004370"/>
    </source>
</evidence>
<dbReference type="InterPro" id="IPR013057">
    <property type="entry name" value="AA_transpt_TM"/>
</dbReference>
<keyword evidence="3 8" id="KW-0812">Transmembrane</keyword>
<dbReference type="Pfam" id="PF01490">
    <property type="entry name" value="Aa_trans"/>
    <property type="match status" value="1"/>
</dbReference>
<feature type="compositionally biased region" description="Low complexity" evidence="7">
    <location>
        <begin position="31"/>
        <end position="47"/>
    </location>
</feature>
<feature type="domain" description="Amino acid transporter transmembrane" evidence="9">
    <location>
        <begin position="90"/>
        <end position="502"/>
    </location>
</feature>
<keyword evidence="6 8" id="KW-0472">Membrane</keyword>
<feature type="compositionally biased region" description="Pro residues" evidence="7">
    <location>
        <begin position="19"/>
        <end position="30"/>
    </location>
</feature>
<feature type="transmembrane region" description="Helical" evidence="8">
    <location>
        <begin position="213"/>
        <end position="233"/>
    </location>
</feature>
<feature type="transmembrane region" description="Helical" evidence="8">
    <location>
        <begin position="331"/>
        <end position="352"/>
    </location>
</feature>